<dbReference type="Gene3D" id="3.40.50.1000">
    <property type="entry name" value="HAD superfamily/HAD-like"/>
    <property type="match status" value="1"/>
</dbReference>
<reference evidence="1 2" key="1">
    <citation type="submission" date="2013-08" db="EMBL/GenBank/DDBJ databases">
        <title>Intrasporangium oryzae NRRL B-24470.</title>
        <authorList>
            <person name="Liu H."/>
            <person name="Wang G."/>
        </authorList>
    </citation>
    <scope>NUCLEOTIDE SEQUENCE [LARGE SCALE GENOMIC DNA]</scope>
    <source>
        <strain evidence="1 2">NRRL B-24470</strain>
    </source>
</reference>
<keyword evidence="2" id="KW-1185">Reference proteome</keyword>
<dbReference type="RefSeq" id="WP_034807683.1">
    <property type="nucleotide sequence ID" value="NZ_AWSA01000035.1"/>
</dbReference>
<dbReference type="NCBIfam" id="TIGR01484">
    <property type="entry name" value="HAD-SF-IIB"/>
    <property type="match status" value="1"/>
</dbReference>
<comment type="caution">
    <text evidence="1">The sequence shown here is derived from an EMBL/GenBank/DDBJ whole genome shotgun (WGS) entry which is preliminary data.</text>
</comment>
<dbReference type="EMBL" id="AWSA01000035">
    <property type="protein sequence ID" value="EWT00754.1"/>
    <property type="molecule type" value="Genomic_DNA"/>
</dbReference>
<dbReference type="CDD" id="cd07516">
    <property type="entry name" value="HAD_Pase"/>
    <property type="match status" value="1"/>
</dbReference>
<dbReference type="GO" id="GO:0005829">
    <property type="term" value="C:cytosol"/>
    <property type="evidence" value="ECO:0007669"/>
    <property type="project" value="TreeGrafter"/>
</dbReference>
<accession>W9GA53</accession>
<dbReference type="OrthoDB" id="3180855at2"/>
<dbReference type="PANTHER" id="PTHR10000">
    <property type="entry name" value="PHOSPHOSERINE PHOSPHATASE"/>
    <property type="match status" value="1"/>
</dbReference>
<sequence length="271" mass="28393">MRPPRLVATDLDGTLLRPDGTVSSRTARVLREVDAAGVTVVFVTARPPRWIDAIAGSVAGHGTVICGNGAFVYDVATREVLAVNGFGHDLVQAIVRDVRHEVDDVRFAAERSSGLWFEPGFPHDPEHPVPADAVEAPIETLAGEAVGKLLARSEALPEGDFLDLVAAVVGQRAHVAYSGAGGLAEINAPGVTKAAALERWAARLGIGAEEVWAFGDMPNDLPMLRWAGVGWAVANAHPDVRRVADRTCGSNAADGVAGALEQLLPGSVQKV</sequence>
<evidence type="ECO:0000313" key="1">
    <source>
        <dbReference type="EMBL" id="EWT00754.1"/>
    </source>
</evidence>
<organism evidence="1 2">
    <name type="scientific">Intrasporangium oryzae NRRL B-24470</name>
    <dbReference type="NCBI Taxonomy" id="1386089"/>
    <lineage>
        <taxon>Bacteria</taxon>
        <taxon>Bacillati</taxon>
        <taxon>Actinomycetota</taxon>
        <taxon>Actinomycetes</taxon>
        <taxon>Micrococcales</taxon>
        <taxon>Intrasporangiaceae</taxon>
        <taxon>Intrasporangium</taxon>
    </lineage>
</organism>
<dbReference type="SUPFAM" id="SSF56784">
    <property type="entry name" value="HAD-like"/>
    <property type="match status" value="1"/>
</dbReference>
<dbReference type="Gene3D" id="3.30.1240.10">
    <property type="match status" value="1"/>
</dbReference>
<dbReference type="InterPro" id="IPR036412">
    <property type="entry name" value="HAD-like_sf"/>
</dbReference>
<dbReference type="GO" id="GO:0016791">
    <property type="term" value="F:phosphatase activity"/>
    <property type="evidence" value="ECO:0007669"/>
    <property type="project" value="TreeGrafter"/>
</dbReference>
<dbReference type="STRING" id="1386089.N865_13975"/>
<dbReference type="InterPro" id="IPR023214">
    <property type="entry name" value="HAD_sf"/>
</dbReference>
<dbReference type="InterPro" id="IPR006379">
    <property type="entry name" value="HAD-SF_hydro_IIB"/>
</dbReference>
<gene>
    <name evidence="1" type="ORF">N865_13975</name>
</gene>
<dbReference type="Proteomes" id="UP000019489">
    <property type="component" value="Unassembled WGS sequence"/>
</dbReference>
<dbReference type="AlphaFoldDB" id="W9GA53"/>
<dbReference type="eggNOG" id="COG0561">
    <property type="taxonomic scope" value="Bacteria"/>
</dbReference>
<evidence type="ECO:0000313" key="2">
    <source>
        <dbReference type="Proteomes" id="UP000019489"/>
    </source>
</evidence>
<name>W9GA53_9MICO</name>
<dbReference type="GO" id="GO:0000287">
    <property type="term" value="F:magnesium ion binding"/>
    <property type="evidence" value="ECO:0007669"/>
    <property type="project" value="TreeGrafter"/>
</dbReference>
<dbReference type="PANTHER" id="PTHR10000:SF8">
    <property type="entry name" value="HAD SUPERFAMILY HYDROLASE-LIKE, TYPE 3"/>
    <property type="match status" value="1"/>
</dbReference>
<dbReference type="PATRIC" id="fig|1386089.3.peg.3032"/>
<protein>
    <submittedName>
        <fullName evidence="1">Haloacid dehalogenase</fullName>
    </submittedName>
</protein>
<proteinExistence type="predicted"/>
<dbReference type="Pfam" id="PF08282">
    <property type="entry name" value="Hydrolase_3"/>
    <property type="match status" value="1"/>
</dbReference>